<dbReference type="AlphaFoldDB" id="A0A1H1UDV0"/>
<reference evidence="3 4" key="1">
    <citation type="submission" date="2016-10" db="EMBL/GenBank/DDBJ databases">
        <authorList>
            <person name="de Groot N.N."/>
        </authorList>
    </citation>
    <scope>NUCLEOTIDE SEQUENCE [LARGE SCALE GENOMIC DNA]</scope>
    <source>
        <strain evidence="3 4">DSM 21800</strain>
    </source>
</reference>
<sequence>MTKETATDSRTLGSLRAADGHGVVRIEERFQTDAADLWSAITDPRRLARWYGEVDGDLRVGGEYRVFLAGPGLHGAGRIEVCDAPHRLQVVSTETEESWRPGDGGLTFDESIEAVLTGDGDGTTLIIEAHGMPLDKIAFYGVGWQLHAEHLRSYLADEEPDDEEARWNDLVPSYQRLAADLH</sequence>
<evidence type="ECO:0000256" key="1">
    <source>
        <dbReference type="ARBA" id="ARBA00006817"/>
    </source>
</evidence>
<name>A0A1H1UDV0_9ACTN</name>
<dbReference type="RefSeq" id="WP_091525622.1">
    <property type="nucleotide sequence ID" value="NZ_LT629772.1"/>
</dbReference>
<proteinExistence type="inferred from homology"/>
<protein>
    <submittedName>
        <fullName evidence="3">Uncharacterized conserved protein YndB, AHSA1/START domain</fullName>
    </submittedName>
</protein>
<accession>A0A1H1UDV0</accession>
<dbReference type="Proteomes" id="UP000199103">
    <property type="component" value="Chromosome I"/>
</dbReference>
<evidence type="ECO:0000313" key="3">
    <source>
        <dbReference type="EMBL" id="SDS70633.1"/>
    </source>
</evidence>
<evidence type="ECO:0000313" key="4">
    <source>
        <dbReference type="Proteomes" id="UP000199103"/>
    </source>
</evidence>
<feature type="domain" description="Activator of Hsp90 ATPase homologue 1/2-like C-terminal" evidence="2">
    <location>
        <begin position="32"/>
        <end position="155"/>
    </location>
</feature>
<organism evidence="3 4">
    <name type="scientific">Microlunatus soli</name>
    <dbReference type="NCBI Taxonomy" id="630515"/>
    <lineage>
        <taxon>Bacteria</taxon>
        <taxon>Bacillati</taxon>
        <taxon>Actinomycetota</taxon>
        <taxon>Actinomycetes</taxon>
        <taxon>Propionibacteriales</taxon>
        <taxon>Propionibacteriaceae</taxon>
        <taxon>Microlunatus</taxon>
    </lineage>
</organism>
<dbReference type="InterPro" id="IPR023393">
    <property type="entry name" value="START-like_dom_sf"/>
</dbReference>
<gene>
    <name evidence="3" type="ORF">SAMN04489812_2745</name>
</gene>
<dbReference type="Gene3D" id="3.30.530.20">
    <property type="match status" value="1"/>
</dbReference>
<keyword evidence="4" id="KW-1185">Reference proteome</keyword>
<dbReference type="InterPro" id="IPR013538">
    <property type="entry name" value="ASHA1/2-like_C"/>
</dbReference>
<dbReference type="Pfam" id="PF08327">
    <property type="entry name" value="AHSA1"/>
    <property type="match status" value="1"/>
</dbReference>
<dbReference type="SUPFAM" id="SSF55961">
    <property type="entry name" value="Bet v1-like"/>
    <property type="match status" value="1"/>
</dbReference>
<evidence type="ECO:0000259" key="2">
    <source>
        <dbReference type="Pfam" id="PF08327"/>
    </source>
</evidence>
<dbReference type="OrthoDB" id="8117292at2"/>
<comment type="similarity">
    <text evidence="1">Belongs to the AHA1 family.</text>
</comment>
<dbReference type="STRING" id="630515.SAMN04489812_2745"/>
<dbReference type="EMBL" id="LT629772">
    <property type="protein sequence ID" value="SDS70633.1"/>
    <property type="molecule type" value="Genomic_DNA"/>
</dbReference>